<evidence type="ECO:0000256" key="6">
    <source>
        <dbReference type="SAM" id="MobiDB-lite"/>
    </source>
</evidence>
<evidence type="ECO:0000313" key="10">
    <source>
        <dbReference type="Proteomes" id="UP001500236"/>
    </source>
</evidence>
<sequence>MTAASAGAADVVITDVMTNMTTMASGCTKLWGRSHEIHAVTQVTFPMLILPYTRIQEDTMLSLIGLAVIVTMTTLLILGRIAPIVGLTVIPVTGALVAGYTFTEIGDFFGDGLSSVLNVAVMLVFAILFFAIMNQAGLFDPLVRLTVKLTRGNVVAICVGTVLLAAVCHLDGAGASTFLIVIPALLPLYRHLGMSPYLLLLLAAMSMGVLNMLPWGGPVGRASAVVGIDPVELWRGLIPVQILSLVLLVIAAVLLGLREQRRIAARGGAPVIEEDVQEESSSEAAAETRVEERELATVGAGGSSGSIGTADAVVGASTGGPSDSIRHGTGSARNTQDFAGDNDDVWGAHDDSPATPRWRMATNAVLVLAMLALLISDILPAPLAFMLGLSAALMVNHPRVKDQMEAIKSHGGSAVATGAIVLAAGCFLGIMEHSGMLDSLATDAVAILPSALVPYLHLIVGFFGLPLELVLSTDAHYFALLPVVEGISTEAGVSTLSVVYAVLVGNIIGTFISPFAAALWLALGLAGCDIGKHIRYSFFPMWIFSVVVLVLALALGLIPWS</sequence>
<feature type="transmembrane region" description="Helical" evidence="7">
    <location>
        <begin position="413"/>
        <end position="431"/>
    </location>
</feature>
<keyword evidence="3 7" id="KW-0812">Transmembrane</keyword>
<dbReference type="Pfam" id="PF03600">
    <property type="entry name" value="CitMHS"/>
    <property type="match status" value="1"/>
</dbReference>
<feature type="transmembrane region" description="Helical" evidence="7">
    <location>
        <begin position="84"/>
        <end position="103"/>
    </location>
</feature>
<protein>
    <submittedName>
        <fullName evidence="9">Citrate:proton symporter</fullName>
    </submittedName>
</protein>
<proteinExistence type="predicted"/>
<feature type="transmembrane region" description="Helical" evidence="7">
    <location>
        <begin position="443"/>
        <end position="465"/>
    </location>
</feature>
<evidence type="ECO:0000313" key="9">
    <source>
        <dbReference type="EMBL" id="GAA3060985.1"/>
    </source>
</evidence>
<dbReference type="InterPro" id="IPR004680">
    <property type="entry name" value="Cit_transptr-like_dom"/>
</dbReference>
<dbReference type="InterPro" id="IPR003474">
    <property type="entry name" value="Glcn_transporter"/>
</dbReference>
<evidence type="ECO:0000256" key="3">
    <source>
        <dbReference type="ARBA" id="ARBA00022692"/>
    </source>
</evidence>
<dbReference type="Proteomes" id="UP001500236">
    <property type="component" value="Unassembled WGS sequence"/>
</dbReference>
<keyword evidence="2" id="KW-0813">Transport</keyword>
<keyword evidence="10" id="KW-1185">Reference proteome</keyword>
<gene>
    <name evidence="9" type="ORF">GCM10010529_13240</name>
</gene>
<feature type="transmembrane region" description="Helical" evidence="7">
    <location>
        <begin position="538"/>
        <end position="560"/>
    </location>
</feature>
<name>A0ABP6LUF2_9MICC</name>
<evidence type="ECO:0000256" key="2">
    <source>
        <dbReference type="ARBA" id="ARBA00022448"/>
    </source>
</evidence>
<evidence type="ECO:0000256" key="1">
    <source>
        <dbReference type="ARBA" id="ARBA00004141"/>
    </source>
</evidence>
<comment type="subcellular location">
    <subcellularLocation>
        <location evidence="1">Membrane</location>
        <topology evidence="1">Multi-pass membrane protein</topology>
    </subcellularLocation>
</comment>
<feature type="transmembrane region" description="Helical" evidence="7">
    <location>
        <begin position="153"/>
        <end position="186"/>
    </location>
</feature>
<feature type="transmembrane region" description="Helical" evidence="7">
    <location>
        <begin position="365"/>
        <end position="393"/>
    </location>
</feature>
<feature type="region of interest" description="Disordered" evidence="6">
    <location>
        <begin position="317"/>
        <end position="347"/>
    </location>
</feature>
<dbReference type="EMBL" id="BAAAVT010000007">
    <property type="protein sequence ID" value="GAA3060985.1"/>
    <property type="molecule type" value="Genomic_DNA"/>
</dbReference>
<feature type="transmembrane region" description="Helical" evidence="7">
    <location>
        <begin position="115"/>
        <end position="133"/>
    </location>
</feature>
<feature type="transmembrane region" description="Helical" evidence="7">
    <location>
        <begin position="498"/>
        <end position="526"/>
    </location>
</feature>
<evidence type="ECO:0000256" key="7">
    <source>
        <dbReference type="SAM" id="Phobius"/>
    </source>
</evidence>
<evidence type="ECO:0000259" key="8">
    <source>
        <dbReference type="Pfam" id="PF03600"/>
    </source>
</evidence>
<reference evidence="10" key="1">
    <citation type="journal article" date="2019" name="Int. J. Syst. Evol. Microbiol.">
        <title>The Global Catalogue of Microorganisms (GCM) 10K type strain sequencing project: providing services to taxonomists for standard genome sequencing and annotation.</title>
        <authorList>
            <consortium name="The Broad Institute Genomics Platform"/>
            <consortium name="The Broad Institute Genome Sequencing Center for Infectious Disease"/>
            <person name="Wu L."/>
            <person name="Ma J."/>
        </authorList>
    </citation>
    <scope>NUCLEOTIDE SEQUENCE [LARGE SCALE GENOMIC DNA]</scope>
    <source>
        <strain evidence="10">JCM 14309</strain>
    </source>
</reference>
<feature type="domain" description="Citrate transporter-like" evidence="8">
    <location>
        <begin position="68"/>
        <end position="505"/>
    </location>
</feature>
<keyword evidence="4 7" id="KW-1133">Transmembrane helix</keyword>
<organism evidence="9 10">
    <name type="scientific">Nesterenkonia aethiopica</name>
    <dbReference type="NCBI Taxonomy" id="269144"/>
    <lineage>
        <taxon>Bacteria</taxon>
        <taxon>Bacillati</taxon>
        <taxon>Actinomycetota</taxon>
        <taxon>Actinomycetes</taxon>
        <taxon>Micrococcales</taxon>
        <taxon>Micrococcaceae</taxon>
        <taxon>Nesterenkonia</taxon>
    </lineage>
</organism>
<feature type="transmembrane region" description="Helical" evidence="7">
    <location>
        <begin position="198"/>
        <end position="217"/>
    </location>
</feature>
<dbReference type="PANTHER" id="PTHR30354">
    <property type="entry name" value="GNT FAMILY GLUCONATE TRANSPORTER"/>
    <property type="match status" value="1"/>
</dbReference>
<feature type="transmembrane region" description="Helical" evidence="7">
    <location>
        <begin position="60"/>
        <end position="78"/>
    </location>
</feature>
<keyword evidence="5 7" id="KW-0472">Membrane</keyword>
<comment type="caution">
    <text evidence="9">The sequence shown here is derived from an EMBL/GenBank/DDBJ whole genome shotgun (WGS) entry which is preliminary data.</text>
</comment>
<dbReference type="PANTHER" id="PTHR30354:SF26">
    <property type="entry name" value="TRANSPORTER, PUTATIVE-RELATED"/>
    <property type="match status" value="1"/>
</dbReference>
<accession>A0ABP6LUF2</accession>
<evidence type="ECO:0000256" key="4">
    <source>
        <dbReference type="ARBA" id="ARBA00022989"/>
    </source>
</evidence>
<feature type="transmembrane region" description="Helical" evidence="7">
    <location>
        <begin position="237"/>
        <end position="257"/>
    </location>
</feature>
<evidence type="ECO:0000256" key="5">
    <source>
        <dbReference type="ARBA" id="ARBA00023136"/>
    </source>
</evidence>